<dbReference type="Proteomes" id="UP000440578">
    <property type="component" value="Unassembled WGS sequence"/>
</dbReference>
<dbReference type="EMBL" id="VIIS01002216">
    <property type="protein sequence ID" value="KAF0287039.1"/>
    <property type="molecule type" value="Genomic_DNA"/>
</dbReference>
<evidence type="ECO:0000313" key="6">
    <source>
        <dbReference type="Proteomes" id="UP000440578"/>
    </source>
</evidence>
<dbReference type="OrthoDB" id="73427at2759"/>
<comment type="caution">
    <text evidence="3">Lacks conserved residue(s) required for the propagation of feature annotation.</text>
</comment>
<dbReference type="SMART" id="SM00042">
    <property type="entry name" value="CUB"/>
    <property type="match status" value="1"/>
</dbReference>
<gene>
    <name evidence="5" type="primary">ADGRG6_2</name>
    <name evidence="5" type="ORF">FJT64_014519</name>
</gene>
<evidence type="ECO:0000256" key="1">
    <source>
        <dbReference type="ARBA" id="ARBA00022737"/>
    </source>
</evidence>
<dbReference type="PANTHER" id="PTHR24251:SF30">
    <property type="entry name" value="MEMBRANE FRIZZLED-RELATED PROTEIN"/>
    <property type="match status" value="1"/>
</dbReference>
<reference evidence="5 6" key="1">
    <citation type="submission" date="2019-07" db="EMBL/GenBank/DDBJ databases">
        <title>Draft genome assembly of a fouling barnacle, Amphibalanus amphitrite (Darwin, 1854): The first reference genome for Thecostraca.</title>
        <authorList>
            <person name="Kim W."/>
        </authorList>
    </citation>
    <scope>NUCLEOTIDE SEQUENCE [LARGE SCALE GENOMIC DNA]</scope>
    <source>
        <strain evidence="5">SNU_AA5</strain>
        <tissue evidence="5">Soma without cirri and trophi</tissue>
    </source>
</reference>
<dbReference type="SUPFAM" id="SSF49854">
    <property type="entry name" value="Spermadhesin, CUB domain"/>
    <property type="match status" value="1"/>
</dbReference>
<dbReference type="PROSITE" id="PS01180">
    <property type="entry name" value="CUB"/>
    <property type="match status" value="1"/>
</dbReference>
<evidence type="ECO:0000256" key="3">
    <source>
        <dbReference type="PROSITE-ProRule" id="PRU00059"/>
    </source>
</evidence>
<sequence>MGASMQEPRNDTGPTPLPARDERILYVLAPGLYYITSPRYPYLYPNFVDKRWYLFGAQGQTITIGCSDFDVEYHHYCRYDFLRINGVKYCGSDVVEDVTSPELRIQFSTDYSVRRRGFYCLITVPSVDGSPDPDGHYADRPDR</sequence>
<dbReference type="CDD" id="cd00041">
    <property type="entry name" value="CUB"/>
    <property type="match status" value="1"/>
</dbReference>
<dbReference type="Gene3D" id="2.60.120.290">
    <property type="entry name" value="Spermadhesin, CUB domain"/>
    <property type="match status" value="1"/>
</dbReference>
<dbReference type="Pfam" id="PF00431">
    <property type="entry name" value="CUB"/>
    <property type="match status" value="1"/>
</dbReference>
<keyword evidence="5" id="KW-0675">Receptor</keyword>
<protein>
    <submittedName>
        <fullName evidence="5">Adhesion G-protein coupled receptor G6</fullName>
    </submittedName>
</protein>
<dbReference type="InterPro" id="IPR000859">
    <property type="entry name" value="CUB_dom"/>
</dbReference>
<proteinExistence type="predicted"/>
<comment type="caution">
    <text evidence="5">The sequence shown here is derived from an EMBL/GenBank/DDBJ whole genome shotgun (WGS) entry which is preliminary data.</text>
</comment>
<organism evidence="5 6">
    <name type="scientific">Amphibalanus amphitrite</name>
    <name type="common">Striped barnacle</name>
    <name type="synonym">Balanus amphitrite</name>
    <dbReference type="NCBI Taxonomy" id="1232801"/>
    <lineage>
        <taxon>Eukaryota</taxon>
        <taxon>Metazoa</taxon>
        <taxon>Ecdysozoa</taxon>
        <taxon>Arthropoda</taxon>
        <taxon>Crustacea</taxon>
        <taxon>Multicrustacea</taxon>
        <taxon>Cirripedia</taxon>
        <taxon>Thoracica</taxon>
        <taxon>Thoracicalcarea</taxon>
        <taxon>Balanomorpha</taxon>
        <taxon>Balanoidea</taxon>
        <taxon>Balanidae</taxon>
        <taxon>Amphibalaninae</taxon>
        <taxon>Amphibalanus</taxon>
    </lineage>
</organism>
<dbReference type="AlphaFoldDB" id="A0A6A4V1P6"/>
<evidence type="ECO:0000256" key="2">
    <source>
        <dbReference type="ARBA" id="ARBA00023157"/>
    </source>
</evidence>
<keyword evidence="6" id="KW-1185">Reference proteome</keyword>
<feature type="domain" description="CUB" evidence="4">
    <location>
        <begin position="35"/>
        <end position="125"/>
    </location>
</feature>
<accession>A0A6A4V1P6</accession>
<evidence type="ECO:0000259" key="4">
    <source>
        <dbReference type="PROSITE" id="PS01180"/>
    </source>
</evidence>
<keyword evidence="1" id="KW-0677">Repeat</keyword>
<keyword evidence="2" id="KW-1015">Disulfide bond</keyword>
<dbReference type="PANTHER" id="PTHR24251">
    <property type="entry name" value="OVOCHYMASE-RELATED"/>
    <property type="match status" value="1"/>
</dbReference>
<dbReference type="InterPro" id="IPR035914">
    <property type="entry name" value="Sperma_CUB_dom_sf"/>
</dbReference>
<evidence type="ECO:0000313" key="5">
    <source>
        <dbReference type="EMBL" id="KAF0287039.1"/>
    </source>
</evidence>
<name>A0A6A4V1P6_AMPAM</name>